<dbReference type="InterPro" id="IPR015424">
    <property type="entry name" value="PyrdxlP-dep_Trfase"/>
</dbReference>
<proteinExistence type="inferred from homology"/>
<dbReference type="EMBL" id="JAMFMB010000011">
    <property type="protein sequence ID" value="MCL6283911.1"/>
    <property type="molecule type" value="Genomic_DNA"/>
</dbReference>
<evidence type="ECO:0000313" key="6">
    <source>
        <dbReference type="Proteomes" id="UP001203880"/>
    </source>
</evidence>
<keyword evidence="6" id="KW-1185">Reference proteome</keyword>
<evidence type="ECO:0000256" key="4">
    <source>
        <dbReference type="RuleBase" id="RU003560"/>
    </source>
</evidence>
<organism evidence="5 6">
    <name type="scientific">Ruegeria spongiae</name>
    <dbReference type="NCBI Taxonomy" id="2942209"/>
    <lineage>
        <taxon>Bacteria</taxon>
        <taxon>Pseudomonadati</taxon>
        <taxon>Pseudomonadota</taxon>
        <taxon>Alphaproteobacteria</taxon>
        <taxon>Rhodobacterales</taxon>
        <taxon>Roseobacteraceae</taxon>
        <taxon>Ruegeria</taxon>
    </lineage>
</organism>
<dbReference type="CDD" id="cd00610">
    <property type="entry name" value="OAT_like"/>
    <property type="match status" value="1"/>
</dbReference>
<evidence type="ECO:0000256" key="2">
    <source>
        <dbReference type="ARBA" id="ARBA00008954"/>
    </source>
</evidence>
<dbReference type="Gene3D" id="3.90.1150.10">
    <property type="entry name" value="Aspartate Aminotransferase, domain 1"/>
    <property type="match status" value="1"/>
</dbReference>
<accession>A0ABT0Q253</accession>
<dbReference type="PANTHER" id="PTHR43094">
    <property type="entry name" value="AMINOTRANSFERASE"/>
    <property type="match status" value="1"/>
</dbReference>
<dbReference type="PANTHER" id="PTHR43094:SF1">
    <property type="entry name" value="AMINOTRANSFERASE CLASS-III"/>
    <property type="match status" value="1"/>
</dbReference>
<keyword evidence="5" id="KW-0808">Transferase</keyword>
<dbReference type="NCBIfam" id="NF005685">
    <property type="entry name" value="PRK07483.1"/>
    <property type="match status" value="1"/>
</dbReference>
<comment type="cofactor">
    <cofactor evidence="1">
        <name>pyridoxal 5'-phosphate</name>
        <dbReference type="ChEBI" id="CHEBI:597326"/>
    </cofactor>
</comment>
<gene>
    <name evidence="5" type="ORF">M3P21_10250</name>
</gene>
<keyword evidence="3 4" id="KW-0663">Pyridoxal phosphate</keyword>
<evidence type="ECO:0000256" key="1">
    <source>
        <dbReference type="ARBA" id="ARBA00001933"/>
    </source>
</evidence>
<protein>
    <submittedName>
        <fullName evidence="5">Aspartate aminotransferase family protein</fullName>
    </submittedName>
</protein>
<name>A0ABT0Q253_9RHOB</name>
<dbReference type="Proteomes" id="UP001203880">
    <property type="component" value="Unassembled WGS sequence"/>
</dbReference>
<evidence type="ECO:0000313" key="5">
    <source>
        <dbReference type="EMBL" id="MCL6283911.1"/>
    </source>
</evidence>
<dbReference type="RefSeq" id="WP_249709830.1">
    <property type="nucleotide sequence ID" value="NZ_JAMFMB010000011.1"/>
</dbReference>
<dbReference type="InterPro" id="IPR015422">
    <property type="entry name" value="PyrdxlP-dep_Trfase_small"/>
</dbReference>
<dbReference type="SUPFAM" id="SSF53383">
    <property type="entry name" value="PLP-dependent transferases"/>
    <property type="match status" value="1"/>
</dbReference>
<dbReference type="PROSITE" id="PS00600">
    <property type="entry name" value="AA_TRANSFER_CLASS_3"/>
    <property type="match status" value="1"/>
</dbReference>
<dbReference type="Gene3D" id="3.40.640.10">
    <property type="entry name" value="Type I PLP-dependent aspartate aminotransferase-like (Major domain)"/>
    <property type="match status" value="1"/>
</dbReference>
<sequence>MSHVFPRHCRAELPSAVAGDGCYLIDAQGKRYFDASGGAAVSCLGHSNARVRQAVKDQVDQLAFAHTGFFTSEPAEQLADLLIAQAPEGIDRVYFVSGGSEAVESAIKLARQYYLEIGQPERRNLIARRQSYHGNTLGALAAGGNAWRRKQFDPLLIGVSHIAPCFEYAERQETETPAEYGRRVADELEAEILRLGPETVMAFIAEPVVGATLGAVPAVEGYFARIREICDTYGVLLILDEVMCGMGRTGHLFACNGEGVRPDIVTIAKGLGAGYQPIGAMLCSAQIYQAIAEGTGFFQHGHTYIGHPVATAAGHAVLSEMLERDLMPQVQERGTQLDAALRDRLSQHAHVGDIRGRGLFRGVELVQDRDSKMPFDPALGLAGKLKAAAMAQGLICYPMPGTRDGRHGDHVLLAPPFVMEESDADLIADRLSAAIESVIT</sequence>
<dbReference type="InterPro" id="IPR049704">
    <property type="entry name" value="Aminotrans_3_PPA_site"/>
</dbReference>
<comment type="caution">
    <text evidence="5">The sequence shown here is derived from an EMBL/GenBank/DDBJ whole genome shotgun (WGS) entry which is preliminary data.</text>
</comment>
<comment type="similarity">
    <text evidence="2 4">Belongs to the class-III pyridoxal-phosphate-dependent aminotransferase family.</text>
</comment>
<dbReference type="InterPro" id="IPR015421">
    <property type="entry name" value="PyrdxlP-dep_Trfase_major"/>
</dbReference>
<dbReference type="Pfam" id="PF00202">
    <property type="entry name" value="Aminotran_3"/>
    <property type="match status" value="1"/>
</dbReference>
<dbReference type="GO" id="GO:0008483">
    <property type="term" value="F:transaminase activity"/>
    <property type="evidence" value="ECO:0007669"/>
    <property type="project" value="UniProtKB-KW"/>
</dbReference>
<evidence type="ECO:0000256" key="3">
    <source>
        <dbReference type="ARBA" id="ARBA00022898"/>
    </source>
</evidence>
<dbReference type="InterPro" id="IPR005814">
    <property type="entry name" value="Aminotrans_3"/>
</dbReference>
<keyword evidence="5" id="KW-0032">Aminotransferase</keyword>
<reference evidence="5" key="1">
    <citation type="submission" date="2022-05" db="EMBL/GenBank/DDBJ databases">
        <authorList>
            <person name="Park J.-S."/>
        </authorList>
    </citation>
    <scope>NUCLEOTIDE SEQUENCE</scope>
    <source>
        <strain evidence="5">2012CJ41-6</strain>
    </source>
</reference>